<evidence type="ECO:0000256" key="1">
    <source>
        <dbReference type="SAM" id="MobiDB-lite"/>
    </source>
</evidence>
<proteinExistence type="predicted"/>
<keyword evidence="3" id="KW-1185">Reference proteome</keyword>
<feature type="compositionally biased region" description="Low complexity" evidence="1">
    <location>
        <begin position="78"/>
        <end position="88"/>
    </location>
</feature>
<dbReference type="AlphaFoldDB" id="A0A852RDL9"/>
<dbReference type="RefSeq" id="WP_185987024.1">
    <property type="nucleotide sequence ID" value="NZ_BAAALZ010000001.1"/>
</dbReference>
<dbReference type="EMBL" id="JACCBD010000001">
    <property type="protein sequence ID" value="NYD26970.1"/>
    <property type="molecule type" value="Genomic_DNA"/>
</dbReference>
<comment type="caution">
    <text evidence="2">The sequence shown here is derived from an EMBL/GenBank/DDBJ whole genome shotgun (WGS) entry which is preliminary data.</text>
</comment>
<sequence>MADGGARLGERLAGRAGARSARVTARRTPAIPGAALAIAAFAGIALTLSGCAPAAPDPAPTASESAPAPGATDGGATGEAEAPSEAGESVSIPGCDEIIPLAQVQAKLGANFEPWEGPEDTDHLTASLGPSAVTAFDAATAVQPCYWGVPLSDHTTNLFVAKLPTASRVALVDDLRSSDYVETESQGITLFHHTVNDGVMEQTNWFGFEGDVWVASTHYGEQLPVELAFAGVRAANPDWRPGTV</sequence>
<name>A0A852RDL9_9MICO</name>
<organism evidence="2 3">
    <name type="scientific">Leucobacter aridicollis</name>
    <dbReference type="NCBI Taxonomy" id="283878"/>
    <lineage>
        <taxon>Bacteria</taxon>
        <taxon>Bacillati</taxon>
        <taxon>Actinomycetota</taxon>
        <taxon>Actinomycetes</taxon>
        <taxon>Micrococcales</taxon>
        <taxon>Microbacteriaceae</taxon>
        <taxon>Leucobacter</taxon>
    </lineage>
</organism>
<dbReference type="Proteomes" id="UP000586095">
    <property type="component" value="Unassembled WGS sequence"/>
</dbReference>
<feature type="compositionally biased region" description="Low complexity" evidence="1">
    <location>
        <begin position="60"/>
        <end position="71"/>
    </location>
</feature>
<evidence type="ECO:0000313" key="2">
    <source>
        <dbReference type="EMBL" id="NYD26970.1"/>
    </source>
</evidence>
<evidence type="ECO:0008006" key="4">
    <source>
        <dbReference type="Google" id="ProtNLM"/>
    </source>
</evidence>
<accession>A0A852RDL9</accession>
<feature type="compositionally biased region" description="Low complexity" evidence="1">
    <location>
        <begin position="14"/>
        <end position="25"/>
    </location>
</feature>
<evidence type="ECO:0000313" key="3">
    <source>
        <dbReference type="Proteomes" id="UP000586095"/>
    </source>
</evidence>
<feature type="region of interest" description="Disordered" evidence="1">
    <location>
        <begin position="54"/>
        <end position="89"/>
    </location>
</feature>
<protein>
    <recommendedName>
        <fullName evidence="4">DUF3558 domain-containing protein</fullName>
    </recommendedName>
</protein>
<reference evidence="2 3" key="1">
    <citation type="submission" date="2020-07" db="EMBL/GenBank/DDBJ databases">
        <title>Sequencing the genomes of 1000 actinobacteria strains.</title>
        <authorList>
            <person name="Klenk H.-P."/>
        </authorList>
    </citation>
    <scope>NUCLEOTIDE SEQUENCE [LARGE SCALE GENOMIC DNA]</scope>
    <source>
        <strain evidence="2 3">DSM 17380</strain>
    </source>
</reference>
<gene>
    <name evidence="2" type="ORF">BJ960_001773</name>
</gene>
<feature type="region of interest" description="Disordered" evidence="1">
    <location>
        <begin position="1"/>
        <end position="25"/>
    </location>
</feature>